<dbReference type="SUPFAM" id="SSF52540">
    <property type="entry name" value="P-loop containing nucleoside triphosphate hydrolases"/>
    <property type="match status" value="1"/>
</dbReference>
<feature type="domain" description="Sulfotransferase" evidence="2">
    <location>
        <begin position="134"/>
        <end position="368"/>
    </location>
</feature>
<evidence type="ECO:0000256" key="1">
    <source>
        <dbReference type="SAM" id="MobiDB-lite"/>
    </source>
</evidence>
<dbReference type="InterPro" id="IPR052654">
    <property type="entry name" value="CS_Sulfotransferase"/>
</dbReference>
<dbReference type="AlphaFoldDB" id="A0ABD0JBN0"/>
<gene>
    <name evidence="3" type="ORF">BaRGS_00036501</name>
</gene>
<feature type="region of interest" description="Disordered" evidence="1">
    <location>
        <begin position="1"/>
        <end position="64"/>
    </location>
</feature>
<proteinExistence type="predicted"/>
<accession>A0ABD0JBN0</accession>
<protein>
    <recommendedName>
        <fullName evidence="2">Sulfotransferase domain-containing protein</fullName>
    </recommendedName>
</protein>
<dbReference type="PANTHER" id="PTHR15723:SF0">
    <property type="entry name" value="CARBOHYDRATE SULFOTRANSFERASE 15"/>
    <property type="match status" value="1"/>
</dbReference>
<organism evidence="3 4">
    <name type="scientific">Batillaria attramentaria</name>
    <dbReference type="NCBI Taxonomy" id="370345"/>
    <lineage>
        <taxon>Eukaryota</taxon>
        <taxon>Metazoa</taxon>
        <taxon>Spiralia</taxon>
        <taxon>Lophotrochozoa</taxon>
        <taxon>Mollusca</taxon>
        <taxon>Gastropoda</taxon>
        <taxon>Caenogastropoda</taxon>
        <taxon>Sorbeoconcha</taxon>
        <taxon>Cerithioidea</taxon>
        <taxon>Batillariidae</taxon>
        <taxon>Batillaria</taxon>
    </lineage>
</organism>
<comment type="caution">
    <text evidence="3">The sequence shown here is derived from an EMBL/GenBank/DDBJ whole genome shotgun (WGS) entry which is preliminary data.</text>
</comment>
<sequence>SRHSHLNSAHPSGSDEFSAANSDKNVELPHSDKGADENAAPFKSSFAELQKDNRPAQTAAVSSATDRAVCVGSDRRRGEVEDILCWPKPNYDPAFKNPCWLDNRTRLPSAVLSASRSRLRHPAGILYCLPYFHILGTSKAGTTDFYRRLSLHRDIVPNSGIFGKERLFWSWSKYGYSYRNRGTHNTQFRDYIRGFSPIASSLKLAGPHKRARLVTLDGSPPDMWDFRGWNLLPQNRGLREPAVLTPHLMKHVYRDPKFIVLLREPVERLYTAYFFHKMGYSAQEFHNDVLRSIAKFEFCLRTAPSKRECYFNASVLNEMNVEIGFACPSVYIKEWFAVFPRNRFLFMRTESYIENVKQHLQTVFKFLEL</sequence>
<name>A0ABD0JBN0_9CAEN</name>
<feature type="compositionally biased region" description="Polar residues" evidence="1">
    <location>
        <begin position="1"/>
        <end position="11"/>
    </location>
</feature>
<feature type="non-terminal residue" evidence="3">
    <location>
        <position position="1"/>
    </location>
</feature>
<evidence type="ECO:0000313" key="4">
    <source>
        <dbReference type="Proteomes" id="UP001519460"/>
    </source>
</evidence>
<evidence type="ECO:0000313" key="3">
    <source>
        <dbReference type="EMBL" id="KAK7469480.1"/>
    </source>
</evidence>
<feature type="compositionally biased region" description="Polar residues" evidence="1">
    <location>
        <begin position="55"/>
        <end position="64"/>
    </location>
</feature>
<dbReference type="Gene3D" id="3.40.50.300">
    <property type="entry name" value="P-loop containing nucleotide triphosphate hydrolases"/>
    <property type="match status" value="1"/>
</dbReference>
<reference evidence="3 4" key="1">
    <citation type="journal article" date="2023" name="Sci. Data">
        <title>Genome assembly of the Korean intertidal mud-creeper Batillaria attramentaria.</title>
        <authorList>
            <person name="Patra A.K."/>
            <person name="Ho P.T."/>
            <person name="Jun S."/>
            <person name="Lee S.J."/>
            <person name="Kim Y."/>
            <person name="Won Y.J."/>
        </authorList>
    </citation>
    <scope>NUCLEOTIDE SEQUENCE [LARGE SCALE GENOMIC DNA]</scope>
    <source>
        <strain evidence="3">Wonlab-2016</strain>
    </source>
</reference>
<keyword evidence="4" id="KW-1185">Reference proteome</keyword>
<dbReference type="EMBL" id="JACVVK020000516">
    <property type="protein sequence ID" value="KAK7469480.1"/>
    <property type="molecule type" value="Genomic_DNA"/>
</dbReference>
<dbReference type="InterPro" id="IPR000863">
    <property type="entry name" value="Sulfotransferase_dom"/>
</dbReference>
<dbReference type="PANTHER" id="PTHR15723">
    <property type="entry name" value="CARBOHYDRATE SULFOTRANSFERASE 15"/>
    <property type="match status" value="1"/>
</dbReference>
<feature type="non-terminal residue" evidence="3">
    <location>
        <position position="369"/>
    </location>
</feature>
<dbReference type="InterPro" id="IPR027417">
    <property type="entry name" value="P-loop_NTPase"/>
</dbReference>
<evidence type="ECO:0000259" key="2">
    <source>
        <dbReference type="Pfam" id="PF00685"/>
    </source>
</evidence>
<dbReference type="Proteomes" id="UP001519460">
    <property type="component" value="Unassembled WGS sequence"/>
</dbReference>
<dbReference type="Pfam" id="PF00685">
    <property type="entry name" value="Sulfotransfer_1"/>
    <property type="match status" value="1"/>
</dbReference>
<feature type="compositionally biased region" description="Basic and acidic residues" evidence="1">
    <location>
        <begin position="24"/>
        <end position="36"/>
    </location>
</feature>